<evidence type="ECO:0000256" key="1">
    <source>
        <dbReference type="SAM" id="MobiDB-lite"/>
    </source>
</evidence>
<dbReference type="AlphaFoldDB" id="A0A2J6PMQ3"/>
<accession>A0A2J6PMQ3</accession>
<evidence type="ECO:0000313" key="3">
    <source>
        <dbReference type="Proteomes" id="UP000235672"/>
    </source>
</evidence>
<gene>
    <name evidence="2" type="ORF">NA56DRAFT_734038</name>
</gene>
<dbReference type="OrthoDB" id="3561022at2759"/>
<dbReference type="SUPFAM" id="SSF141571">
    <property type="entry name" value="Pentapeptide repeat-like"/>
    <property type="match status" value="1"/>
</dbReference>
<protein>
    <submittedName>
        <fullName evidence="2">Uncharacterized protein</fullName>
    </submittedName>
</protein>
<dbReference type="Gene3D" id="2.160.20.80">
    <property type="entry name" value="E3 ubiquitin-protein ligase SopA"/>
    <property type="match status" value="1"/>
</dbReference>
<name>A0A2J6PMQ3_9HELO</name>
<reference evidence="2 3" key="1">
    <citation type="submission" date="2016-05" db="EMBL/GenBank/DDBJ databases">
        <title>A degradative enzymes factory behind the ericoid mycorrhizal symbiosis.</title>
        <authorList>
            <consortium name="DOE Joint Genome Institute"/>
            <person name="Martino E."/>
            <person name="Morin E."/>
            <person name="Grelet G."/>
            <person name="Kuo A."/>
            <person name="Kohler A."/>
            <person name="Daghino S."/>
            <person name="Barry K."/>
            <person name="Choi C."/>
            <person name="Cichocki N."/>
            <person name="Clum A."/>
            <person name="Copeland A."/>
            <person name="Hainaut M."/>
            <person name="Haridas S."/>
            <person name="Labutti K."/>
            <person name="Lindquist E."/>
            <person name="Lipzen A."/>
            <person name="Khouja H.-R."/>
            <person name="Murat C."/>
            <person name="Ohm R."/>
            <person name="Olson A."/>
            <person name="Spatafora J."/>
            <person name="Veneault-Fourrey C."/>
            <person name="Henrissat B."/>
            <person name="Grigoriev I."/>
            <person name="Martin F."/>
            <person name="Perotto S."/>
        </authorList>
    </citation>
    <scope>NUCLEOTIDE SEQUENCE [LARGE SCALE GENOMIC DNA]</scope>
    <source>
        <strain evidence="2 3">UAMH 7357</strain>
    </source>
</reference>
<dbReference type="Proteomes" id="UP000235672">
    <property type="component" value="Unassembled WGS sequence"/>
</dbReference>
<proteinExistence type="predicted"/>
<dbReference type="EMBL" id="KZ613515">
    <property type="protein sequence ID" value="PMD15166.1"/>
    <property type="molecule type" value="Genomic_DNA"/>
</dbReference>
<organism evidence="2 3">
    <name type="scientific">Hyaloscypha hepaticicola</name>
    <dbReference type="NCBI Taxonomy" id="2082293"/>
    <lineage>
        <taxon>Eukaryota</taxon>
        <taxon>Fungi</taxon>
        <taxon>Dikarya</taxon>
        <taxon>Ascomycota</taxon>
        <taxon>Pezizomycotina</taxon>
        <taxon>Leotiomycetes</taxon>
        <taxon>Helotiales</taxon>
        <taxon>Hyaloscyphaceae</taxon>
        <taxon>Hyaloscypha</taxon>
    </lineage>
</organism>
<sequence>MAAHVVTSHTSGVMENCTVRCIDIMKTEIRDCTLHYVEIHSSTIINSKLYNCTIFNSTVKSSELVDTILHESDFEKLKLSGCNITRSPLAFRRFPPELIPEIFKYCVEIENGKVPALLAALRTDMKFYLEAAYLFSKMNFYVLNENTMWKCGKLNKKAIRRILNLKIDCRRDKLRYESYPQLPKCIIEHANVTQLQVLGYRSTIKKWIRAGVQQLKTVKRLVVEVDCSWDAGTFTTDDLDRDLGIPGVKVGVNADGNEEWMWEIPKKEHKDKDNDSDGTDDDDSDDDAVLKCS</sequence>
<feature type="compositionally biased region" description="Acidic residues" evidence="1">
    <location>
        <begin position="276"/>
        <end position="287"/>
    </location>
</feature>
<feature type="compositionally biased region" description="Basic and acidic residues" evidence="1">
    <location>
        <begin position="264"/>
        <end position="275"/>
    </location>
</feature>
<keyword evidence="3" id="KW-1185">Reference proteome</keyword>
<evidence type="ECO:0000313" key="2">
    <source>
        <dbReference type="EMBL" id="PMD15166.1"/>
    </source>
</evidence>
<feature type="region of interest" description="Disordered" evidence="1">
    <location>
        <begin position="261"/>
        <end position="293"/>
    </location>
</feature>